<feature type="domain" description="Helicase C-terminal" evidence="9">
    <location>
        <begin position="264"/>
        <end position="441"/>
    </location>
</feature>
<dbReference type="GO" id="GO:0071013">
    <property type="term" value="C:catalytic step 2 spliceosome"/>
    <property type="evidence" value="ECO:0007669"/>
    <property type="project" value="TreeGrafter"/>
</dbReference>
<dbReference type="EMBL" id="CAXIEN010000076">
    <property type="protein sequence ID" value="CAL1274301.1"/>
    <property type="molecule type" value="Genomic_DNA"/>
</dbReference>
<evidence type="ECO:0000256" key="5">
    <source>
        <dbReference type="ARBA" id="ARBA00022806"/>
    </source>
</evidence>
<dbReference type="InterPro" id="IPR002464">
    <property type="entry name" value="DNA/RNA_helicase_DEAH_CS"/>
</dbReference>
<dbReference type="FunFam" id="3.40.50.300:FF:000145">
    <property type="entry name" value="probable ATP-dependent RNA helicase DHX40"/>
    <property type="match status" value="1"/>
</dbReference>
<keyword evidence="4" id="KW-0378">Hydrolase</keyword>
<dbReference type="InterPro" id="IPR027417">
    <property type="entry name" value="P-loop_NTPase"/>
</dbReference>
<evidence type="ECO:0000259" key="8">
    <source>
        <dbReference type="PROSITE" id="PS51192"/>
    </source>
</evidence>
<dbReference type="Pfam" id="PF07717">
    <property type="entry name" value="OB_NTP_bind"/>
    <property type="match status" value="1"/>
</dbReference>
<evidence type="ECO:0000256" key="1">
    <source>
        <dbReference type="ARBA" id="ARBA00008792"/>
    </source>
</evidence>
<dbReference type="PROSITE" id="PS51194">
    <property type="entry name" value="HELICASE_CTER"/>
    <property type="match status" value="1"/>
</dbReference>
<feature type="domain" description="Helicase ATP-binding" evidence="8">
    <location>
        <begin position="67"/>
        <end position="232"/>
    </location>
</feature>
<organism evidence="10 11">
    <name type="scientific">Larinioides sclopetarius</name>
    <dbReference type="NCBI Taxonomy" id="280406"/>
    <lineage>
        <taxon>Eukaryota</taxon>
        <taxon>Metazoa</taxon>
        <taxon>Ecdysozoa</taxon>
        <taxon>Arthropoda</taxon>
        <taxon>Chelicerata</taxon>
        <taxon>Arachnida</taxon>
        <taxon>Araneae</taxon>
        <taxon>Araneomorphae</taxon>
        <taxon>Entelegynae</taxon>
        <taxon>Araneoidea</taxon>
        <taxon>Araneidae</taxon>
        <taxon>Larinioides</taxon>
    </lineage>
</organism>
<dbReference type="AlphaFoldDB" id="A0AAV1ZV75"/>
<dbReference type="InterPro" id="IPR001650">
    <property type="entry name" value="Helicase_C-like"/>
</dbReference>
<dbReference type="InterPro" id="IPR014001">
    <property type="entry name" value="Helicase_ATP-bd"/>
</dbReference>
<proteinExistence type="inferred from homology"/>
<protein>
    <recommendedName>
        <fullName evidence="2">RNA helicase</fullName>
        <ecNumber evidence="2">3.6.4.13</ecNumber>
    </recommendedName>
</protein>
<dbReference type="SMART" id="SM00490">
    <property type="entry name" value="HELICc"/>
    <property type="match status" value="1"/>
</dbReference>
<evidence type="ECO:0000256" key="3">
    <source>
        <dbReference type="ARBA" id="ARBA00022741"/>
    </source>
</evidence>
<dbReference type="InterPro" id="IPR011709">
    <property type="entry name" value="DEAD-box_helicase_OB_fold"/>
</dbReference>
<comment type="similarity">
    <text evidence="1">Belongs to the DEAD box helicase family. DEAH subfamily.</text>
</comment>
<name>A0AAV1ZV75_9ARAC</name>
<evidence type="ECO:0000313" key="11">
    <source>
        <dbReference type="Proteomes" id="UP001497382"/>
    </source>
</evidence>
<dbReference type="Gene3D" id="3.40.50.300">
    <property type="entry name" value="P-loop containing nucleotide triphosphate hydrolases"/>
    <property type="match status" value="2"/>
</dbReference>
<dbReference type="Proteomes" id="UP001497382">
    <property type="component" value="Unassembled WGS sequence"/>
</dbReference>
<evidence type="ECO:0000256" key="6">
    <source>
        <dbReference type="ARBA" id="ARBA00022840"/>
    </source>
</evidence>
<keyword evidence="3" id="KW-0547">Nucleotide-binding</keyword>
<sequence>MSSKFTHESTKFKPKFLKPGDYSTEILEERKEAYETDQPAIYNADSSLSYDQQRQRLPIHKYRNHILYLMETYQTVIILGETGCGKSTQIPQYLLEAGWFNNEGIIGITQPRRVAATMLASRVAEETDSLVGQIVGYSIRFEDCFTPGKTKIKYMTEGMLINEMMSDPLLRSYSVLMLDEIHERSLNGDIILGLIKKIIKKRSSLKLIISSATFEAETIFKFFNKNETQDRTKDTAIIMSVEGRNYPVDVHYTLDPVPDYIKASVDTAIKIHLKEDPGDILIFLTGQDEVEQAVSMLIDFACDQKQKNNSMKLFVVPLYGALPMSEQVKAFKAVARSVRKIVVSTNIAEASVTIKGISYVIDCCFVKLKCFNMHSCTDSLVIVPISQASAEQRAGRAGRVRSGKAYRLCTEEDFLKLPSFTVPEMQRSNLAPVILQLKALGIENILRFCFPSAPPSKHVISAIELLYALGALDDNGALTSPLGVQMAEFPLHPMFSKLLLVSGEFNCTEEVLSVAAMLQVQNVFKVAPGRKLELKRAKWKFAVEEGDFVTLLNVYNTFLKNNNKYWCEQNFLNYKGLLRAVEIRSQLSKLLKKFKVPKAANKDDKDSLRKCIVSAFFANAAYLHYTGVYKTVRGDHTLFIHPESVVTYTTQPKWFFLRVIFNEVLHTTKEYMRDITVIEPQWLYELAPHYYQYGTDREVGV</sequence>
<evidence type="ECO:0000259" key="9">
    <source>
        <dbReference type="PROSITE" id="PS51194"/>
    </source>
</evidence>
<comment type="catalytic activity">
    <reaction evidence="7">
        <text>ATP + H2O = ADP + phosphate + H(+)</text>
        <dbReference type="Rhea" id="RHEA:13065"/>
        <dbReference type="ChEBI" id="CHEBI:15377"/>
        <dbReference type="ChEBI" id="CHEBI:15378"/>
        <dbReference type="ChEBI" id="CHEBI:30616"/>
        <dbReference type="ChEBI" id="CHEBI:43474"/>
        <dbReference type="ChEBI" id="CHEBI:456216"/>
        <dbReference type="EC" id="3.6.4.13"/>
    </reaction>
</comment>
<dbReference type="GO" id="GO:0003724">
    <property type="term" value="F:RNA helicase activity"/>
    <property type="evidence" value="ECO:0007669"/>
    <property type="project" value="UniProtKB-EC"/>
</dbReference>
<dbReference type="SMART" id="SM00487">
    <property type="entry name" value="DEXDc"/>
    <property type="match status" value="1"/>
</dbReference>
<comment type="caution">
    <text evidence="10">The sequence shown here is derived from an EMBL/GenBank/DDBJ whole genome shotgun (WGS) entry which is preliminary data.</text>
</comment>
<dbReference type="EC" id="3.6.4.13" evidence="2"/>
<dbReference type="GO" id="GO:0003723">
    <property type="term" value="F:RNA binding"/>
    <property type="evidence" value="ECO:0007669"/>
    <property type="project" value="TreeGrafter"/>
</dbReference>
<keyword evidence="11" id="KW-1185">Reference proteome</keyword>
<dbReference type="CDD" id="cd18791">
    <property type="entry name" value="SF2_C_RHA"/>
    <property type="match status" value="1"/>
</dbReference>
<accession>A0AAV1ZV75</accession>
<evidence type="ECO:0000256" key="2">
    <source>
        <dbReference type="ARBA" id="ARBA00012552"/>
    </source>
</evidence>
<dbReference type="Pfam" id="PF04408">
    <property type="entry name" value="WHD_HA2"/>
    <property type="match status" value="1"/>
</dbReference>
<dbReference type="InterPro" id="IPR048333">
    <property type="entry name" value="HA2_WH"/>
</dbReference>
<dbReference type="Pfam" id="PF21010">
    <property type="entry name" value="HA2_C"/>
    <property type="match status" value="1"/>
</dbReference>
<evidence type="ECO:0000256" key="4">
    <source>
        <dbReference type="ARBA" id="ARBA00022801"/>
    </source>
</evidence>
<evidence type="ECO:0000256" key="7">
    <source>
        <dbReference type="ARBA" id="ARBA00047984"/>
    </source>
</evidence>
<dbReference type="Gene3D" id="1.20.120.1080">
    <property type="match status" value="1"/>
</dbReference>
<reference evidence="10 11" key="1">
    <citation type="submission" date="2024-04" db="EMBL/GenBank/DDBJ databases">
        <authorList>
            <person name="Rising A."/>
            <person name="Reimegard J."/>
            <person name="Sonavane S."/>
            <person name="Akerstrom W."/>
            <person name="Nylinder S."/>
            <person name="Hedman E."/>
            <person name="Kallberg Y."/>
        </authorList>
    </citation>
    <scope>NUCLEOTIDE SEQUENCE [LARGE SCALE GENOMIC DNA]</scope>
</reference>
<dbReference type="SUPFAM" id="SSF52540">
    <property type="entry name" value="P-loop containing nucleoside triphosphate hydrolases"/>
    <property type="match status" value="1"/>
</dbReference>
<dbReference type="InterPro" id="IPR007502">
    <property type="entry name" value="Helicase-assoc_dom"/>
</dbReference>
<dbReference type="GO" id="GO:0016787">
    <property type="term" value="F:hydrolase activity"/>
    <property type="evidence" value="ECO:0007669"/>
    <property type="project" value="UniProtKB-KW"/>
</dbReference>
<evidence type="ECO:0000313" key="10">
    <source>
        <dbReference type="EMBL" id="CAL1274301.1"/>
    </source>
</evidence>
<keyword evidence="5" id="KW-0347">Helicase</keyword>
<dbReference type="PROSITE" id="PS51192">
    <property type="entry name" value="HELICASE_ATP_BIND_1"/>
    <property type="match status" value="1"/>
</dbReference>
<gene>
    <name evidence="10" type="ORF">LARSCL_LOCUS7387</name>
</gene>
<dbReference type="FunFam" id="3.40.50.300:FF:000578">
    <property type="entry name" value="probable ATP-dependent RNA helicase DHX35"/>
    <property type="match status" value="1"/>
</dbReference>
<dbReference type="SMART" id="SM00847">
    <property type="entry name" value="HA2"/>
    <property type="match status" value="1"/>
</dbReference>
<dbReference type="Pfam" id="PF00271">
    <property type="entry name" value="Helicase_C"/>
    <property type="match status" value="1"/>
</dbReference>
<dbReference type="PANTHER" id="PTHR18934:SF136">
    <property type="entry name" value="ATP-DEPENDENT RNA HELICASE DHX35-RELATED"/>
    <property type="match status" value="1"/>
</dbReference>
<keyword evidence="6" id="KW-0067">ATP-binding</keyword>
<dbReference type="PROSITE" id="PS00690">
    <property type="entry name" value="DEAH_ATP_HELICASE"/>
    <property type="match status" value="1"/>
</dbReference>
<dbReference type="PANTHER" id="PTHR18934">
    <property type="entry name" value="ATP-DEPENDENT RNA HELICASE"/>
    <property type="match status" value="1"/>
</dbReference>
<dbReference type="GO" id="GO:0005524">
    <property type="term" value="F:ATP binding"/>
    <property type="evidence" value="ECO:0007669"/>
    <property type="project" value="UniProtKB-KW"/>
</dbReference>